<gene>
    <name evidence="3" type="ORF">H9900_05250</name>
</gene>
<dbReference type="Pfam" id="PF16472">
    <property type="entry name" value="DUF5050"/>
    <property type="match status" value="1"/>
</dbReference>
<evidence type="ECO:0000259" key="2">
    <source>
        <dbReference type="Pfam" id="PF16472"/>
    </source>
</evidence>
<dbReference type="SUPFAM" id="SSF69304">
    <property type="entry name" value="Tricorn protease N-terminal domain"/>
    <property type="match status" value="1"/>
</dbReference>
<feature type="region of interest" description="Disordered" evidence="1">
    <location>
        <begin position="31"/>
        <end position="55"/>
    </location>
</feature>
<dbReference type="AlphaFoldDB" id="A0A9D1PSP9"/>
<name>A0A9D1PSP9_9FIRM</name>
<dbReference type="InterPro" id="IPR032485">
    <property type="entry name" value="LRP1-like_beta_prop"/>
</dbReference>
<protein>
    <submittedName>
        <fullName evidence="3">DUF5050 domain-containing protein</fullName>
    </submittedName>
</protein>
<proteinExistence type="predicted"/>
<comment type="caution">
    <text evidence="3">The sequence shown here is derived from an EMBL/GenBank/DDBJ whole genome shotgun (WGS) entry which is preliminary data.</text>
</comment>
<evidence type="ECO:0000313" key="4">
    <source>
        <dbReference type="Proteomes" id="UP000824162"/>
    </source>
</evidence>
<evidence type="ECO:0000256" key="1">
    <source>
        <dbReference type="SAM" id="MobiDB-lite"/>
    </source>
</evidence>
<reference evidence="3" key="2">
    <citation type="submission" date="2021-04" db="EMBL/GenBank/DDBJ databases">
        <authorList>
            <person name="Gilroy R."/>
        </authorList>
    </citation>
    <scope>NUCLEOTIDE SEQUENCE</scope>
    <source>
        <strain evidence="3">5790</strain>
    </source>
</reference>
<organism evidence="3 4">
    <name type="scientific">Candidatus Monoglobus merdigallinarum</name>
    <dbReference type="NCBI Taxonomy" id="2838698"/>
    <lineage>
        <taxon>Bacteria</taxon>
        <taxon>Bacillati</taxon>
        <taxon>Bacillota</taxon>
        <taxon>Clostridia</taxon>
        <taxon>Monoglobales</taxon>
        <taxon>Monoglobaceae</taxon>
        <taxon>Monoglobus</taxon>
    </lineage>
</organism>
<accession>A0A9D1PSP9</accession>
<dbReference type="Proteomes" id="UP000824162">
    <property type="component" value="Unassembled WGS sequence"/>
</dbReference>
<dbReference type="EMBL" id="DXIJ01000109">
    <property type="protein sequence ID" value="HIV86200.1"/>
    <property type="molecule type" value="Genomic_DNA"/>
</dbReference>
<feature type="domain" description="Prolow-density lipoprotein receptor-related protein 1-like beta-propeller" evidence="2">
    <location>
        <begin position="136"/>
        <end position="336"/>
    </location>
</feature>
<sequence length="338" mass="37555">MKRSYTIILALLIIFAAGIAAVIIYQSSSMPSSTDEPSETAESQQEPLPEQTPVPFASMSESDGVIYVSELLSGIPDAEVIPMQSMCFAIIGQDVYYITEGDEEFAPELRRCGTDGNNDISITEFVSPLGSPMSIGDYIYSAYYTEADGGINNGIYRYIISEGRTEKVIDGEYFIYGYDSDCIYYSTNDVSRSGTVLYKMDYSGENRTEILNFPVHTDSIVVTDSFVFFSAYDNNAHCYKIYRSPKSGNGNIDEYAFECFSDSFDVIGNNIYYQAGEALYSCEISGDNETKLCDLSGGSYAYGFLKFGDSLFYREASGENEVLYRLDLTANEKQPVLQ</sequence>
<evidence type="ECO:0000313" key="3">
    <source>
        <dbReference type="EMBL" id="HIV86200.1"/>
    </source>
</evidence>
<reference evidence="3" key="1">
    <citation type="journal article" date="2021" name="PeerJ">
        <title>Extensive microbial diversity within the chicken gut microbiome revealed by metagenomics and culture.</title>
        <authorList>
            <person name="Gilroy R."/>
            <person name="Ravi A."/>
            <person name="Getino M."/>
            <person name="Pursley I."/>
            <person name="Horton D.L."/>
            <person name="Alikhan N.F."/>
            <person name="Baker D."/>
            <person name="Gharbi K."/>
            <person name="Hall N."/>
            <person name="Watson M."/>
            <person name="Adriaenssens E.M."/>
            <person name="Foster-Nyarko E."/>
            <person name="Jarju S."/>
            <person name="Secka A."/>
            <person name="Antonio M."/>
            <person name="Oren A."/>
            <person name="Chaudhuri R.R."/>
            <person name="La Ragione R."/>
            <person name="Hildebrand F."/>
            <person name="Pallen M.J."/>
        </authorList>
    </citation>
    <scope>NUCLEOTIDE SEQUENCE</scope>
    <source>
        <strain evidence="3">5790</strain>
    </source>
</reference>